<accession>A0A0W0VCZ4</accession>
<dbReference type="AlphaFoldDB" id="A0A0W0VCZ4"/>
<dbReference type="Proteomes" id="UP000055035">
    <property type="component" value="Unassembled WGS sequence"/>
</dbReference>
<dbReference type="RefSeq" id="WP_058471716.1">
    <property type="nucleotide sequence ID" value="NZ_CAAAIC010000001.1"/>
</dbReference>
<comment type="caution">
    <text evidence="3">The sequence shown here is derived from an EMBL/GenBank/DDBJ whole genome shotgun (WGS) entry which is preliminary data.</text>
</comment>
<dbReference type="STRING" id="456.Ljor_2323"/>
<name>A0A0W0VCZ4_9GAMM</name>
<keyword evidence="4" id="KW-1185">Reference proteome</keyword>
<proteinExistence type="predicted"/>
<feature type="compositionally biased region" description="Basic residues" evidence="1">
    <location>
        <begin position="57"/>
        <end position="71"/>
    </location>
</feature>
<feature type="chain" id="PRO_5006914671" evidence="2">
    <location>
        <begin position="20"/>
        <end position="541"/>
    </location>
</feature>
<feature type="region of interest" description="Disordered" evidence="1">
    <location>
        <begin position="53"/>
        <end position="98"/>
    </location>
</feature>
<dbReference type="NCBIfam" id="NF033652">
    <property type="entry name" value="LbtU_sider_porin"/>
    <property type="match status" value="1"/>
</dbReference>
<keyword evidence="2" id="KW-0732">Signal</keyword>
<evidence type="ECO:0000313" key="4">
    <source>
        <dbReference type="Proteomes" id="UP000055035"/>
    </source>
</evidence>
<reference evidence="3 4" key="1">
    <citation type="submission" date="2015-11" db="EMBL/GenBank/DDBJ databases">
        <title>Genomic analysis of 38 Legionella species identifies large and diverse effector repertoires.</title>
        <authorList>
            <person name="Burstein D."/>
            <person name="Amaro F."/>
            <person name="Zusman T."/>
            <person name="Lifshitz Z."/>
            <person name="Cohen O."/>
            <person name="Gilbert J.A."/>
            <person name="Pupko T."/>
            <person name="Shuman H.A."/>
            <person name="Segal G."/>
        </authorList>
    </citation>
    <scope>NUCLEOTIDE SEQUENCE [LARGE SCALE GENOMIC DNA]</scope>
    <source>
        <strain evidence="3 4">BL-540</strain>
    </source>
</reference>
<gene>
    <name evidence="3" type="ORF">Ljor_2323</name>
</gene>
<organism evidence="3 4">
    <name type="scientific">Legionella jordanis</name>
    <dbReference type="NCBI Taxonomy" id="456"/>
    <lineage>
        <taxon>Bacteria</taxon>
        <taxon>Pseudomonadati</taxon>
        <taxon>Pseudomonadota</taxon>
        <taxon>Gammaproteobacteria</taxon>
        <taxon>Legionellales</taxon>
        <taxon>Legionellaceae</taxon>
        <taxon>Legionella</taxon>
    </lineage>
</organism>
<evidence type="ECO:0000256" key="2">
    <source>
        <dbReference type="SAM" id="SignalP"/>
    </source>
</evidence>
<evidence type="ECO:0000313" key="3">
    <source>
        <dbReference type="EMBL" id="KTD18017.1"/>
    </source>
</evidence>
<dbReference type="PATRIC" id="fig|456.5.peg.2502"/>
<feature type="signal peptide" evidence="2">
    <location>
        <begin position="1"/>
        <end position="19"/>
    </location>
</feature>
<protein>
    <submittedName>
        <fullName evidence="3">Coiled-coil protein</fullName>
    </submittedName>
</protein>
<dbReference type="EMBL" id="LNYJ01000011">
    <property type="protein sequence ID" value="KTD18017.1"/>
    <property type="molecule type" value="Genomic_DNA"/>
</dbReference>
<evidence type="ECO:0000256" key="1">
    <source>
        <dbReference type="SAM" id="MobiDB-lite"/>
    </source>
</evidence>
<sequence>MKQKVLIMAIAAISSPLFAANSAELQNQIRQLQEQTKALQSQLNHLQKQLVAEEIKKPKKQKSKANPKKKPSREVKSVGKPLQRPKNKPTEHGKVTGRFHNSPVLVHTVDGDPESSSFFPTALIADHQVVTYIAGTPVVTSPYTGDRPAFDGSDYIVNISSINRDIRLMEQRRRVYDAYERIGYPIPNIPIIAISGKTEPVGDITRSYQRNTTADWTLGSSELDVAAMMNDKVEAFMSIAYDETPPSVGGPRTENSAFYLNQGFVNIGDLDSSPIYFTAGQLFVPFGRFSSSMVSSPLPLRLARTKSRPFILGYKSQTEPGPYAAVYGFRADTTYGHSGIGGANFGYTLKSDNIRGEIGASYISSITDSAGMQDNGSAPFTTFGGFGSITNGNENVHRIPALGVHANMNIDRYNLTAEWVGVTQAFRAQDLSYNGHGAKPQAAQLEAGVTFMAFSKPASFALGYQWSKDTLALRLPEHRISGVFNISLWKDTVESLEYRHDIDFGAYEFANGAHAPGLVNQNTLGTGRSSDSLIAQIGVYF</sequence>
<dbReference type="OrthoDB" id="5417572at2"/>